<dbReference type="Proteomes" id="UP000310334">
    <property type="component" value="Unassembled WGS sequence"/>
</dbReference>
<protein>
    <submittedName>
        <fullName evidence="1">Uncharacterized protein</fullName>
    </submittedName>
</protein>
<sequence length="123" mass="14288">MLTLSSIDELKATNEDLKKLKKDYPALYEKLLDIIKLTYSFQFKYHYMGCLLMDENPDKYSPNSVYGSVLRLYKKELQKVKEDQNFTVLKQFLAKFRNTGYAKISLLVLGMSPESLTGPSMIR</sequence>
<dbReference type="RefSeq" id="WP_136355956.1">
    <property type="nucleotide sequence ID" value="NZ_CP046266.1"/>
</dbReference>
<evidence type="ECO:0000313" key="1">
    <source>
        <dbReference type="EMBL" id="THF78232.1"/>
    </source>
</evidence>
<reference evidence="1 2" key="1">
    <citation type="submission" date="2019-04" db="EMBL/GenBank/DDBJ databases">
        <title>Bacillus sediminilitoris sp. nov., isolated from a tidal flat sediment on the East China Sea.</title>
        <authorList>
            <person name="Wei Y."/>
            <person name="Mao H."/>
            <person name="Fang J."/>
        </authorList>
    </citation>
    <scope>NUCLEOTIDE SEQUENCE [LARGE SCALE GENOMIC DNA]</scope>
    <source>
        <strain evidence="1 2">DSL-17</strain>
    </source>
</reference>
<organism evidence="1 2">
    <name type="scientific">Metabacillus sediminilitoris</name>
    <dbReference type="NCBI Taxonomy" id="2567941"/>
    <lineage>
        <taxon>Bacteria</taxon>
        <taxon>Bacillati</taxon>
        <taxon>Bacillota</taxon>
        <taxon>Bacilli</taxon>
        <taxon>Bacillales</taxon>
        <taxon>Bacillaceae</taxon>
        <taxon>Metabacillus</taxon>
    </lineage>
</organism>
<dbReference type="EMBL" id="SSNT01000012">
    <property type="protein sequence ID" value="THF78232.1"/>
    <property type="molecule type" value="Genomic_DNA"/>
</dbReference>
<proteinExistence type="predicted"/>
<gene>
    <name evidence="1" type="ORF">E6W99_16915</name>
</gene>
<evidence type="ECO:0000313" key="2">
    <source>
        <dbReference type="Proteomes" id="UP000310334"/>
    </source>
</evidence>
<dbReference type="OrthoDB" id="2389720at2"/>
<accession>A0A4S4BUI5</accession>
<comment type="caution">
    <text evidence="1">The sequence shown here is derived from an EMBL/GenBank/DDBJ whole genome shotgun (WGS) entry which is preliminary data.</text>
</comment>
<keyword evidence="2" id="KW-1185">Reference proteome</keyword>
<dbReference type="AlphaFoldDB" id="A0A4S4BUI5"/>
<name>A0A4S4BUI5_9BACI</name>